<dbReference type="InterPro" id="IPR013785">
    <property type="entry name" value="Aldolase_TIM"/>
</dbReference>
<dbReference type="EMBL" id="DXBU01000116">
    <property type="protein sequence ID" value="HIZ22822.1"/>
    <property type="molecule type" value="Genomic_DNA"/>
</dbReference>
<feature type="binding site" evidence="9">
    <location>
        <position position="72"/>
    </location>
    <ligand>
        <name>4-amino-2-methyl-5-(diphosphooxymethyl)pyrimidine</name>
        <dbReference type="ChEBI" id="CHEBI:57841"/>
    </ligand>
</feature>
<dbReference type="InterPro" id="IPR022998">
    <property type="entry name" value="ThiamineP_synth_TenI"/>
</dbReference>
<accession>A0A9D2DT69</accession>
<dbReference type="Proteomes" id="UP000824041">
    <property type="component" value="Unassembled WGS sequence"/>
</dbReference>
<keyword evidence="2 9" id="KW-0808">Transferase</keyword>
<name>A0A9D2DT69_9FIRM</name>
<keyword evidence="4 9" id="KW-0460">Magnesium</keyword>
<dbReference type="PANTHER" id="PTHR20857">
    <property type="entry name" value="THIAMINE-PHOSPHATE PYROPHOSPHORYLASE"/>
    <property type="match status" value="1"/>
</dbReference>
<feature type="binding site" evidence="9">
    <location>
        <position position="140"/>
    </location>
    <ligand>
        <name>4-amino-2-methyl-5-(diphosphooxymethyl)pyrimidine</name>
        <dbReference type="ChEBI" id="CHEBI:57841"/>
    </ligand>
</feature>
<dbReference type="Pfam" id="PF02581">
    <property type="entry name" value="TMP-TENI"/>
    <property type="match status" value="1"/>
</dbReference>
<dbReference type="InterPro" id="IPR034291">
    <property type="entry name" value="TMP_synthase"/>
</dbReference>
<dbReference type="InterPro" id="IPR036206">
    <property type="entry name" value="ThiamineP_synth_sf"/>
</dbReference>
<dbReference type="Gene3D" id="3.20.20.70">
    <property type="entry name" value="Aldolase class I"/>
    <property type="match status" value="1"/>
</dbReference>
<dbReference type="GO" id="GO:0005737">
    <property type="term" value="C:cytoplasm"/>
    <property type="evidence" value="ECO:0007669"/>
    <property type="project" value="TreeGrafter"/>
</dbReference>
<evidence type="ECO:0000256" key="9">
    <source>
        <dbReference type="HAMAP-Rule" id="MF_00097"/>
    </source>
</evidence>
<dbReference type="AlphaFoldDB" id="A0A9D2DT69"/>
<comment type="pathway">
    <text evidence="1 9 11">Cofactor biosynthesis; thiamine diphosphate biosynthesis; thiamine phosphate from 4-amino-2-methyl-5-diphosphomethylpyrimidine and 4-methyl-5-(2-phosphoethyl)-thiazole: step 1/1.</text>
</comment>
<dbReference type="FunFam" id="3.20.20.70:FF:000096">
    <property type="entry name" value="Thiamine-phosphate synthase"/>
    <property type="match status" value="1"/>
</dbReference>
<evidence type="ECO:0000256" key="11">
    <source>
        <dbReference type="RuleBase" id="RU004253"/>
    </source>
</evidence>
<comment type="catalytic activity">
    <reaction evidence="7 9 10">
        <text>2-(2-carboxy-4-methylthiazol-5-yl)ethyl phosphate + 4-amino-2-methyl-5-(diphosphooxymethyl)pyrimidine + 2 H(+) = thiamine phosphate + CO2 + diphosphate</text>
        <dbReference type="Rhea" id="RHEA:47848"/>
        <dbReference type="ChEBI" id="CHEBI:15378"/>
        <dbReference type="ChEBI" id="CHEBI:16526"/>
        <dbReference type="ChEBI" id="CHEBI:33019"/>
        <dbReference type="ChEBI" id="CHEBI:37575"/>
        <dbReference type="ChEBI" id="CHEBI:57841"/>
        <dbReference type="ChEBI" id="CHEBI:62890"/>
        <dbReference type="EC" id="2.5.1.3"/>
    </reaction>
</comment>
<dbReference type="PANTHER" id="PTHR20857:SF23">
    <property type="entry name" value="THIAMINE BIOSYNTHETIC BIFUNCTIONAL ENZYME"/>
    <property type="match status" value="1"/>
</dbReference>
<dbReference type="CDD" id="cd00564">
    <property type="entry name" value="TMP_TenI"/>
    <property type="match status" value="1"/>
</dbReference>
<gene>
    <name evidence="9 13" type="primary">thiE</name>
    <name evidence="13" type="ORF">IAA21_08520</name>
</gene>
<evidence type="ECO:0000256" key="6">
    <source>
        <dbReference type="ARBA" id="ARBA00047334"/>
    </source>
</evidence>
<comment type="cofactor">
    <cofactor evidence="9">
        <name>Mg(2+)</name>
        <dbReference type="ChEBI" id="CHEBI:18420"/>
    </cofactor>
    <text evidence="9">Binds 1 Mg(2+) ion per subunit.</text>
</comment>
<dbReference type="SUPFAM" id="SSF51391">
    <property type="entry name" value="Thiamin phosphate synthase"/>
    <property type="match status" value="1"/>
</dbReference>
<evidence type="ECO:0000313" key="13">
    <source>
        <dbReference type="EMBL" id="HIZ22822.1"/>
    </source>
</evidence>
<comment type="catalytic activity">
    <reaction evidence="6 9 10">
        <text>4-methyl-5-(2-phosphooxyethyl)-thiazole + 4-amino-2-methyl-5-(diphosphooxymethyl)pyrimidine + H(+) = thiamine phosphate + diphosphate</text>
        <dbReference type="Rhea" id="RHEA:22328"/>
        <dbReference type="ChEBI" id="CHEBI:15378"/>
        <dbReference type="ChEBI" id="CHEBI:33019"/>
        <dbReference type="ChEBI" id="CHEBI:37575"/>
        <dbReference type="ChEBI" id="CHEBI:57841"/>
        <dbReference type="ChEBI" id="CHEBI:58296"/>
        <dbReference type="EC" id="2.5.1.3"/>
    </reaction>
</comment>
<dbReference type="EC" id="2.5.1.3" evidence="9"/>
<evidence type="ECO:0000256" key="4">
    <source>
        <dbReference type="ARBA" id="ARBA00022842"/>
    </source>
</evidence>
<keyword evidence="5 9" id="KW-0784">Thiamine biosynthesis</keyword>
<comment type="catalytic activity">
    <reaction evidence="8 9 10">
        <text>2-[(2R,5Z)-2-carboxy-4-methylthiazol-5(2H)-ylidene]ethyl phosphate + 4-amino-2-methyl-5-(diphosphooxymethyl)pyrimidine + 2 H(+) = thiamine phosphate + CO2 + diphosphate</text>
        <dbReference type="Rhea" id="RHEA:47844"/>
        <dbReference type="ChEBI" id="CHEBI:15378"/>
        <dbReference type="ChEBI" id="CHEBI:16526"/>
        <dbReference type="ChEBI" id="CHEBI:33019"/>
        <dbReference type="ChEBI" id="CHEBI:37575"/>
        <dbReference type="ChEBI" id="CHEBI:57841"/>
        <dbReference type="ChEBI" id="CHEBI:62899"/>
        <dbReference type="EC" id="2.5.1.3"/>
    </reaction>
</comment>
<sequence>MKCDKKDLLLYAVTDSRWTGRQTLYEQVEEAIKGGITFLQLREKDLDEGSFLKEAEKMRDLCRKNQIPFIINDNVDIALKTGADGVHVGQEDMEAQDVRRILGEDKIIGVSARTVEQAVKAQQQGADYLGVGSVFTTGTKLDAGHVSYGTLKEICRSVTIPVIAIGGITKENVKELSGSGICGVAVVSALFAQEDIRKAAADLKTEVEKAVAL</sequence>
<feature type="domain" description="Thiamine phosphate synthase/TenI" evidence="12">
    <location>
        <begin position="10"/>
        <end position="190"/>
    </location>
</feature>
<evidence type="ECO:0000256" key="3">
    <source>
        <dbReference type="ARBA" id="ARBA00022723"/>
    </source>
</evidence>
<evidence type="ECO:0000256" key="7">
    <source>
        <dbReference type="ARBA" id="ARBA00047851"/>
    </source>
</evidence>
<feature type="binding site" evidence="9">
    <location>
        <position position="111"/>
    </location>
    <ligand>
        <name>4-amino-2-methyl-5-(diphosphooxymethyl)pyrimidine</name>
        <dbReference type="ChEBI" id="CHEBI:57841"/>
    </ligand>
</feature>
<feature type="binding site" evidence="9">
    <location>
        <position position="73"/>
    </location>
    <ligand>
        <name>Mg(2+)</name>
        <dbReference type="ChEBI" id="CHEBI:18420"/>
    </ligand>
</feature>
<feature type="binding site" evidence="9">
    <location>
        <position position="167"/>
    </location>
    <ligand>
        <name>2-[(2R,5Z)-2-carboxy-4-methylthiazol-5(2H)-ylidene]ethyl phosphate</name>
        <dbReference type="ChEBI" id="CHEBI:62899"/>
    </ligand>
</feature>
<evidence type="ECO:0000256" key="1">
    <source>
        <dbReference type="ARBA" id="ARBA00005165"/>
    </source>
</evidence>
<evidence type="ECO:0000256" key="10">
    <source>
        <dbReference type="RuleBase" id="RU003826"/>
    </source>
</evidence>
<evidence type="ECO:0000259" key="12">
    <source>
        <dbReference type="Pfam" id="PF02581"/>
    </source>
</evidence>
<dbReference type="GO" id="GO:0004789">
    <property type="term" value="F:thiamine-phosphate diphosphorylase activity"/>
    <property type="evidence" value="ECO:0007669"/>
    <property type="project" value="UniProtKB-UniRule"/>
</dbReference>
<evidence type="ECO:0000256" key="8">
    <source>
        <dbReference type="ARBA" id="ARBA00047883"/>
    </source>
</evidence>
<protein>
    <recommendedName>
        <fullName evidence="9">Thiamine-phosphate synthase</fullName>
        <shortName evidence="9">TP synthase</shortName>
        <shortName evidence="9">TPS</shortName>
        <ecNumber evidence="9">2.5.1.3</ecNumber>
    </recommendedName>
    <alternativeName>
        <fullName evidence="9">Thiamine-phosphate pyrophosphorylase</fullName>
        <shortName evidence="9">TMP pyrophosphorylase</shortName>
        <shortName evidence="9">TMP-PPase</shortName>
    </alternativeName>
</protein>
<evidence type="ECO:0000313" key="14">
    <source>
        <dbReference type="Proteomes" id="UP000824041"/>
    </source>
</evidence>
<comment type="function">
    <text evidence="9">Condenses 4-methyl-5-(beta-hydroxyethyl)thiazole monophosphate (THZ-P) and 2-methyl-4-amino-5-hydroxymethyl pyrimidine pyrophosphate (HMP-PP) to form thiamine monophosphate (TMP).</text>
</comment>
<dbReference type="GO" id="GO:0009228">
    <property type="term" value="P:thiamine biosynthetic process"/>
    <property type="evidence" value="ECO:0007669"/>
    <property type="project" value="UniProtKB-KW"/>
</dbReference>
<feature type="binding site" evidence="9">
    <location>
        <begin position="137"/>
        <end position="139"/>
    </location>
    <ligand>
        <name>2-[(2R,5Z)-2-carboxy-4-methylthiazol-5(2H)-ylidene]ethyl phosphate</name>
        <dbReference type="ChEBI" id="CHEBI:62899"/>
    </ligand>
</feature>
<proteinExistence type="inferred from homology"/>
<keyword evidence="3 9" id="KW-0479">Metal-binding</keyword>
<dbReference type="HAMAP" id="MF_00097">
    <property type="entry name" value="TMP_synthase"/>
    <property type="match status" value="1"/>
</dbReference>
<comment type="caution">
    <text evidence="13">The sequence shown here is derived from an EMBL/GenBank/DDBJ whole genome shotgun (WGS) entry which is preliminary data.</text>
</comment>
<feature type="binding site" evidence="9">
    <location>
        <begin position="40"/>
        <end position="44"/>
    </location>
    <ligand>
        <name>4-amino-2-methyl-5-(diphosphooxymethyl)pyrimidine</name>
        <dbReference type="ChEBI" id="CHEBI:57841"/>
    </ligand>
</feature>
<organism evidence="13 14">
    <name type="scientific">Candidatus Blautia faecigallinarum</name>
    <dbReference type="NCBI Taxonomy" id="2838488"/>
    <lineage>
        <taxon>Bacteria</taxon>
        <taxon>Bacillati</taxon>
        <taxon>Bacillota</taxon>
        <taxon>Clostridia</taxon>
        <taxon>Lachnospirales</taxon>
        <taxon>Lachnospiraceae</taxon>
        <taxon>Blautia</taxon>
    </lineage>
</organism>
<feature type="binding site" evidence="9">
    <location>
        <begin position="187"/>
        <end position="188"/>
    </location>
    <ligand>
        <name>2-[(2R,5Z)-2-carboxy-4-methylthiazol-5(2H)-ylidene]ethyl phosphate</name>
        <dbReference type="ChEBI" id="CHEBI:62899"/>
    </ligand>
</feature>
<dbReference type="GO" id="GO:0000287">
    <property type="term" value="F:magnesium ion binding"/>
    <property type="evidence" value="ECO:0007669"/>
    <property type="project" value="UniProtKB-UniRule"/>
</dbReference>
<reference evidence="13" key="2">
    <citation type="submission" date="2021-04" db="EMBL/GenBank/DDBJ databases">
        <authorList>
            <person name="Gilroy R."/>
        </authorList>
    </citation>
    <scope>NUCLEOTIDE SEQUENCE</scope>
    <source>
        <strain evidence="13">14324</strain>
    </source>
</reference>
<feature type="binding site" evidence="9">
    <location>
        <position position="92"/>
    </location>
    <ligand>
        <name>Mg(2+)</name>
        <dbReference type="ChEBI" id="CHEBI:18420"/>
    </ligand>
</feature>
<dbReference type="GO" id="GO:0009229">
    <property type="term" value="P:thiamine diphosphate biosynthetic process"/>
    <property type="evidence" value="ECO:0007669"/>
    <property type="project" value="UniProtKB-UniRule"/>
</dbReference>
<evidence type="ECO:0000256" key="2">
    <source>
        <dbReference type="ARBA" id="ARBA00022679"/>
    </source>
</evidence>
<reference evidence="13" key="1">
    <citation type="journal article" date="2021" name="PeerJ">
        <title>Extensive microbial diversity within the chicken gut microbiome revealed by metagenomics and culture.</title>
        <authorList>
            <person name="Gilroy R."/>
            <person name="Ravi A."/>
            <person name="Getino M."/>
            <person name="Pursley I."/>
            <person name="Horton D.L."/>
            <person name="Alikhan N.F."/>
            <person name="Baker D."/>
            <person name="Gharbi K."/>
            <person name="Hall N."/>
            <person name="Watson M."/>
            <person name="Adriaenssens E.M."/>
            <person name="Foster-Nyarko E."/>
            <person name="Jarju S."/>
            <person name="Secka A."/>
            <person name="Antonio M."/>
            <person name="Oren A."/>
            <person name="Chaudhuri R.R."/>
            <person name="La Ragione R."/>
            <person name="Hildebrand F."/>
            <person name="Pallen M.J."/>
        </authorList>
    </citation>
    <scope>NUCLEOTIDE SEQUENCE</scope>
    <source>
        <strain evidence="13">14324</strain>
    </source>
</reference>
<evidence type="ECO:0000256" key="5">
    <source>
        <dbReference type="ARBA" id="ARBA00022977"/>
    </source>
</evidence>
<dbReference type="NCBIfam" id="TIGR00693">
    <property type="entry name" value="thiE"/>
    <property type="match status" value="1"/>
</dbReference>
<comment type="similarity">
    <text evidence="9 10">Belongs to the thiamine-phosphate synthase family.</text>
</comment>